<gene>
    <name evidence="8" type="ORF">JF922_08200</name>
</gene>
<feature type="transmembrane region" description="Helical" evidence="6">
    <location>
        <begin position="12"/>
        <end position="33"/>
    </location>
</feature>
<dbReference type="InterPro" id="IPR016181">
    <property type="entry name" value="Acyl_CoA_acyltransferase"/>
</dbReference>
<comment type="subcellular location">
    <subcellularLocation>
        <location evidence="1">Cell membrane</location>
        <topology evidence="1">Multi-pass membrane protein</topology>
    </subcellularLocation>
</comment>
<proteinExistence type="predicted"/>
<keyword evidence="2" id="KW-1003">Cell membrane</keyword>
<dbReference type="InterPro" id="IPR051211">
    <property type="entry name" value="PG_lysyltransferase"/>
</dbReference>
<evidence type="ECO:0000259" key="7">
    <source>
        <dbReference type="Pfam" id="PF09924"/>
    </source>
</evidence>
<name>A0A934N2F2_9BACT</name>
<dbReference type="Pfam" id="PF09924">
    <property type="entry name" value="LPG_synthase_C"/>
    <property type="match status" value="1"/>
</dbReference>
<evidence type="ECO:0000256" key="2">
    <source>
        <dbReference type="ARBA" id="ARBA00022475"/>
    </source>
</evidence>
<dbReference type="PANTHER" id="PTHR34697">
    <property type="entry name" value="PHOSPHATIDYLGLYCEROL LYSYLTRANSFERASE"/>
    <property type="match status" value="1"/>
</dbReference>
<comment type="caution">
    <text evidence="8">The sequence shown here is derived from an EMBL/GenBank/DDBJ whole genome shotgun (WGS) entry which is preliminary data.</text>
</comment>
<feature type="transmembrane region" description="Helical" evidence="6">
    <location>
        <begin position="53"/>
        <end position="76"/>
    </location>
</feature>
<feature type="transmembrane region" description="Helical" evidence="6">
    <location>
        <begin position="161"/>
        <end position="183"/>
    </location>
</feature>
<evidence type="ECO:0000256" key="4">
    <source>
        <dbReference type="ARBA" id="ARBA00022989"/>
    </source>
</evidence>
<sequence length="536" mass="57988">MRSISGLGVKDVLPLGALVRALLTFVAVADAFLSLQIWLLHPQPHHHHTAGEVALLAFASMRLAGAIMLAAAALYLATRPKRAFRRILLLLAVFAALMAMAASQPALVAIAAVDCLAALLASSLWPEVSDRRASRLGWSLLGGAVAATAWLFLLQQPDRRMSFLFTLVLALALVAVVSALALLDRNPPLPAAQMLPTALALYRSHAHSGVSPFALMRDKRHFAASDLRSFLPFACSAGSALALGPGIGDAASAARLEVEFRRAARLRGWRPAFYQVSEEVAARMHRTLRLAIGGEAVVDLPGFGLEGSAMAKLRHDVARARRQGVEVRVSPERELDGESRLALEQLDRQSRHDRRLGEMTFSVGRRDDPATVERTFGLAYDRDGRLAAYVTWLWVPASQTMVLDEVKRDHQAPSGAVDFLIFSCLERFKGQAARASLGLAPLTGARYAAGLAVVESSLRFALGISSLSPGLYSFKAKFAPRWERRYLVVERVFDLPAVLTATLLLHYPGLVPALGSLGRLSVRRRAGGLVNPSEMA</sequence>
<dbReference type="RefSeq" id="WP_338200774.1">
    <property type="nucleotide sequence ID" value="NZ_JAEKNR010000090.1"/>
</dbReference>
<evidence type="ECO:0000256" key="1">
    <source>
        <dbReference type="ARBA" id="ARBA00004651"/>
    </source>
</evidence>
<keyword evidence="5 6" id="KW-0472">Membrane</keyword>
<dbReference type="EMBL" id="JAEKNR010000090">
    <property type="protein sequence ID" value="MBJ7598055.1"/>
    <property type="molecule type" value="Genomic_DNA"/>
</dbReference>
<evidence type="ECO:0000256" key="6">
    <source>
        <dbReference type="SAM" id="Phobius"/>
    </source>
</evidence>
<organism evidence="8 9">
    <name type="scientific">Candidatus Nephthysia bennettiae</name>
    <dbReference type="NCBI Taxonomy" id="3127016"/>
    <lineage>
        <taxon>Bacteria</taxon>
        <taxon>Bacillati</taxon>
        <taxon>Candidatus Dormiibacterota</taxon>
        <taxon>Candidatus Dormibacteria</taxon>
        <taxon>Candidatus Dormibacterales</taxon>
        <taxon>Candidatus Dormibacteraceae</taxon>
        <taxon>Candidatus Nephthysia</taxon>
    </lineage>
</organism>
<dbReference type="PANTHER" id="PTHR34697:SF2">
    <property type="entry name" value="PHOSPHATIDYLGLYCEROL LYSYLTRANSFERASE"/>
    <property type="match status" value="1"/>
</dbReference>
<keyword evidence="3 6" id="KW-0812">Transmembrane</keyword>
<accession>A0A934N2F2</accession>
<dbReference type="AlphaFoldDB" id="A0A934N2F2"/>
<evidence type="ECO:0000313" key="9">
    <source>
        <dbReference type="Proteomes" id="UP000612893"/>
    </source>
</evidence>
<evidence type="ECO:0000256" key="5">
    <source>
        <dbReference type="ARBA" id="ARBA00023136"/>
    </source>
</evidence>
<feature type="transmembrane region" description="Helical" evidence="6">
    <location>
        <begin position="88"/>
        <end position="121"/>
    </location>
</feature>
<keyword evidence="9" id="KW-1185">Reference proteome</keyword>
<reference evidence="8" key="1">
    <citation type="submission" date="2020-10" db="EMBL/GenBank/DDBJ databases">
        <title>Ca. Dormibacterota MAGs.</title>
        <authorList>
            <person name="Montgomery K."/>
        </authorList>
    </citation>
    <scope>NUCLEOTIDE SEQUENCE [LARGE SCALE GENOMIC DNA]</scope>
    <source>
        <strain evidence="8">SC8812_S17_10</strain>
    </source>
</reference>
<feature type="transmembrane region" description="Helical" evidence="6">
    <location>
        <begin position="136"/>
        <end position="154"/>
    </location>
</feature>
<keyword evidence="4 6" id="KW-1133">Transmembrane helix</keyword>
<protein>
    <submittedName>
        <fullName evidence="8">DUF2156 domain-containing protein</fullName>
    </submittedName>
</protein>
<evidence type="ECO:0000313" key="8">
    <source>
        <dbReference type="EMBL" id="MBJ7598055.1"/>
    </source>
</evidence>
<dbReference type="Proteomes" id="UP000612893">
    <property type="component" value="Unassembled WGS sequence"/>
</dbReference>
<feature type="domain" description="Phosphatidylglycerol lysyltransferase C-terminal" evidence="7">
    <location>
        <begin position="204"/>
        <end position="488"/>
    </location>
</feature>
<dbReference type="SUPFAM" id="SSF55729">
    <property type="entry name" value="Acyl-CoA N-acyltransferases (Nat)"/>
    <property type="match status" value="1"/>
</dbReference>
<dbReference type="GO" id="GO:0005886">
    <property type="term" value="C:plasma membrane"/>
    <property type="evidence" value="ECO:0007669"/>
    <property type="project" value="UniProtKB-SubCell"/>
</dbReference>
<evidence type="ECO:0000256" key="3">
    <source>
        <dbReference type="ARBA" id="ARBA00022692"/>
    </source>
</evidence>
<dbReference type="InterPro" id="IPR024320">
    <property type="entry name" value="LPG_synthase_C"/>
</dbReference>